<keyword evidence="4 6" id="KW-1133">Transmembrane helix</keyword>
<feature type="transmembrane region" description="Helical" evidence="6">
    <location>
        <begin position="159"/>
        <end position="188"/>
    </location>
</feature>
<dbReference type="EMBL" id="CP113836">
    <property type="protein sequence ID" value="WAL69402.1"/>
    <property type="molecule type" value="Genomic_DNA"/>
</dbReference>
<evidence type="ECO:0000256" key="4">
    <source>
        <dbReference type="ARBA" id="ARBA00022989"/>
    </source>
</evidence>
<organism evidence="7 8">
    <name type="scientific">Amycolatopsis cynarae</name>
    <dbReference type="NCBI Taxonomy" id="2995223"/>
    <lineage>
        <taxon>Bacteria</taxon>
        <taxon>Bacillati</taxon>
        <taxon>Actinomycetota</taxon>
        <taxon>Actinomycetes</taxon>
        <taxon>Pseudonocardiales</taxon>
        <taxon>Pseudonocardiaceae</taxon>
        <taxon>Amycolatopsis</taxon>
    </lineage>
</organism>
<sequence length="278" mass="27380">MTLLLALPVGVLIGLSLGALGAGGSILTVPALVYLLGQDPHAATTMSLVIVGVSALTGVFAHRRAGRVRLGQGLAFGLLGSVGSVAGAKASGLVSPTVLLLGFSGLMVLAAVAMLARRRKRPEPTPSTGGGGDVAGVGGDGDVATITRPKAGVARSVKVVVAATVVGLLTGFFGVGGGFVVVPALVLALGFDGATAVGTSLVVIALNSAVALSSRLLTQTTAVNWPLLGLFVAAAMAGVLLGNRVASRVSPDRLTTAFGIMLVLIAGYSAVQSITQLV</sequence>
<reference evidence="7" key="1">
    <citation type="submission" date="2022-11" db="EMBL/GenBank/DDBJ databases">
        <authorList>
            <person name="Mo P."/>
        </authorList>
    </citation>
    <scope>NUCLEOTIDE SEQUENCE</scope>
    <source>
        <strain evidence="7">HUAS 11-8</strain>
    </source>
</reference>
<dbReference type="Proteomes" id="UP001163203">
    <property type="component" value="Chromosome"/>
</dbReference>
<keyword evidence="6" id="KW-1003">Cell membrane</keyword>
<gene>
    <name evidence="7" type="ORF">ORV05_17045</name>
</gene>
<feature type="transmembrane region" description="Helical" evidence="6">
    <location>
        <begin position="42"/>
        <end position="61"/>
    </location>
</feature>
<keyword evidence="3 6" id="KW-0812">Transmembrane</keyword>
<dbReference type="RefSeq" id="WP_268759487.1">
    <property type="nucleotide sequence ID" value="NZ_CP113836.1"/>
</dbReference>
<evidence type="ECO:0000313" key="7">
    <source>
        <dbReference type="EMBL" id="WAL69402.1"/>
    </source>
</evidence>
<protein>
    <recommendedName>
        <fullName evidence="6">Probable membrane transporter protein</fullName>
    </recommendedName>
</protein>
<proteinExistence type="inferred from homology"/>
<evidence type="ECO:0000256" key="2">
    <source>
        <dbReference type="ARBA" id="ARBA00009142"/>
    </source>
</evidence>
<evidence type="ECO:0000256" key="1">
    <source>
        <dbReference type="ARBA" id="ARBA00004141"/>
    </source>
</evidence>
<keyword evidence="5 6" id="KW-0472">Membrane</keyword>
<name>A0ABY7BBN2_9PSEU</name>
<dbReference type="PANTHER" id="PTHR43701">
    <property type="entry name" value="MEMBRANE TRANSPORTER PROTEIN MJ0441-RELATED"/>
    <property type="match status" value="1"/>
</dbReference>
<dbReference type="InterPro" id="IPR002781">
    <property type="entry name" value="TM_pro_TauE-like"/>
</dbReference>
<evidence type="ECO:0000256" key="3">
    <source>
        <dbReference type="ARBA" id="ARBA00022692"/>
    </source>
</evidence>
<evidence type="ECO:0000256" key="6">
    <source>
        <dbReference type="RuleBase" id="RU363041"/>
    </source>
</evidence>
<keyword evidence="8" id="KW-1185">Reference proteome</keyword>
<feature type="transmembrane region" description="Helical" evidence="6">
    <location>
        <begin position="194"/>
        <end position="213"/>
    </location>
</feature>
<feature type="transmembrane region" description="Helical" evidence="6">
    <location>
        <begin position="254"/>
        <end position="271"/>
    </location>
</feature>
<feature type="transmembrane region" description="Helical" evidence="6">
    <location>
        <begin position="73"/>
        <end position="92"/>
    </location>
</feature>
<dbReference type="Pfam" id="PF01925">
    <property type="entry name" value="TauE"/>
    <property type="match status" value="1"/>
</dbReference>
<comment type="subcellular location">
    <subcellularLocation>
        <location evidence="6">Cell membrane</location>
        <topology evidence="6">Multi-pass membrane protein</topology>
    </subcellularLocation>
    <subcellularLocation>
        <location evidence="1">Membrane</location>
        <topology evidence="1">Multi-pass membrane protein</topology>
    </subcellularLocation>
</comment>
<dbReference type="InterPro" id="IPR051598">
    <property type="entry name" value="TSUP/Inactive_protease-like"/>
</dbReference>
<comment type="similarity">
    <text evidence="2 6">Belongs to the 4-toluene sulfonate uptake permease (TSUP) (TC 2.A.102) family.</text>
</comment>
<feature type="transmembrane region" description="Helical" evidence="6">
    <location>
        <begin position="98"/>
        <end position="116"/>
    </location>
</feature>
<accession>A0ABY7BBN2</accession>
<feature type="transmembrane region" description="Helical" evidence="6">
    <location>
        <begin position="225"/>
        <end position="242"/>
    </location>
</feature>
<evidence type="ECO:0000313" key="8">
    <source>
        <dbReference type="Proteomes" id="UP001163203"/>
    </source>
</evidence>
<dbReference type="PANTHER" id="PTHR43701:SF2">
    <property type="entry name" value="MEMBRANE TRANSPORTER PROTEIN YJNA-RELATED"/>
    <property type="match status" value="1"/>
</dbReference>
<evidence type="ECO:0000256" key="5">
    <source>
        <dbReference type="ARBA" id="ARBA00023136"/>
    </source>
</evidence>